<sequence>MWECSWCHSLSGVPESGRNVRIADAPYQRTEIHFTVPAGLTCVQNGDG</sequence>
<comment type="caution">
    <text evidence="1">The sequence shown here is derived from an EMBL/GenBank/DDBJ whole genome shotgun (WGS) entry which is preliminary data.</text>
</comment>
<evidence type="ECO:0000313" key="2">
    <source>
        <dbReference type="Proteomes" id="UP000487268"/>
    </source>
</evidence>
<reference evidence="1 2" key="1">
    <citation type="submission" date="2019-10" db="EMBL/GenBank/DDBJ databases">
        <title>Actinomadura rubteroloni sp. nov. and Actinomadura macrotermitis sp. nov., isolated from the gut of fungus growing-termite Macrotermes natalensis.</title>
        <authorList>
            <person name="Benndorf R."/>
            <person name="Martin K."/>
            <person name="Kuefner M."/>
            <person name="De Beer W."/>
            <person name="Kaster A.-K."/>
            <person name="Vollmers J."/>
            <person name="Poulsen M."/>
            <person name="Beemelmanns C."/>
        </authorList>
    </citation>
    <scope>NUCLEOTIDE SEQUENCE [LARGE SCALE GENOMIC DNA]</scope>
    <source>
        <strain evidence="1 2">RB68</strain>
    </source>
</reference>
<accession>A0A7K0C5P0</accession>
<evidence type="ECO:0000313" key="1">
    <source>
        <dbReference type="EMBL" id="MQY08656.1"/>
    </source>
</evidence>
<name>A0A7K0C5P0_9ACTN</name>
<dbReference type="EMBL" id="WEGH01000005">
    <property type="protein sequence ID" value="MQY08656.1"/>
    <property type="molecule type" value="Genomic_DNA"/>
</dbReference>
<keyword evidence="2" id="KW-1185">Reference proteome</keyword>
<gene>
    <name evidence="1" type="ORF">ACRB68_67650</name>
</gene>
<dbReference type="Proteomes" id="UP000487268">
    <property type="component" value="Unassembled WGS sequence"/>
</dbReference>
<organism evidence="1 2">
    <name type="scientific">Actinomadura macrotermitis</name>
    <dbReference type="NCBI Taxonomy" id="2585200"/>
    <lineage>
        <taxon>Bacteria</taxon>
        <taxon>Bacillati</taxon>
        <taxon>Actinomycetota</taxon>
        <taxon>Actinomycetes</taxon>
        <taxon>Streptosporangiales</taxon>
        <taxon>Thermomonosporaceae</taxon>
        <taxon>Actinomadura</taxon>
    </lineage>
</organism>
<dbReference type="AlphaFoldDB" id="A0A7K0C5P0"/>
<proteinExistence type="predicted"/>
<protein>
    <submittedName>
        <fullName evidence="1">Uncharacterized protein</fullName>
    </submittedName>
</protein>